<dbReference type="RefSeq" id="XP_037224769.1">
    <property type="nucleotide sequence ID" value="XM_037359674.1"/>
</dbReference>
<dbReference type="GeneID" id="59342190"/>
<organism evidence="2 3">
    <name type="scientific">Mycena indigotica</name>
    <dbReference type="NCBI Taxonomy" id="2126181"/>
    <lineage>
        <taxon>Eukaryota</taxon>
        <taxon>Fungi</taxon>
        <taxon>Dikarya</taxon>
        <taxon>Basidiomycota</taxon>
        <taxon>Agaricomycotina</taxon>
        <taxon>Agaricomycetes</taxon>
        <taxon>Agaricomycetidae</taxon>
        <taxon>Agaricales</taxon>
        <taxon>Marasmiineae</taxon>
        <taxon>Mycenaceae</taxon>
        <taxon>Mycena</taxon>
    </lineage>
</organism>
<feature type="region of interest" description="Disordered" evidence="1">
    <location>
        <begin position="1"/>
        <end position="111"/>
    </location>
</feature>
<dbReference type="Proteomes" id="UP000636479">
    <property type="component" value="Unassembled WGS sequence"/>
</dbReference>
<comment type="caution">
    <text evidence="2">The sequence shown here is derived from an EMBL/GenBank/DDBJ whole genome shotgun (WGS) entry which is preliminary data.</text>
</comment>
<reference evidence="2" key="1">
    <citation type="submission" date="2020-05" db="EMBL/GenBank/DDBJ databases">
        <title>Mycena genomes resolve the evolution of fungal bioluminescence.</title>
        <authorList>
            <person name="Tsai I.J."/>
        </authorList>
    </citation>
    <scope>NUCLEOTIDE SEQUENCE</scope>
    <source>
        <strain evidence="2">171206Taipei</strain>
    </source>
</reference>
<dbReference type="OrthoDB" id="3211582at2759"/>
<sequence length="204" mass="22315">MPLFKSHPDPPPVRPPSPDPATRRPTAGFFDFGSLRRVASPEPLPTPTTGNTAYHSARSGSSSSSDDDRMSTRSSFFFRPHKMTASPPTEPEPSLRSVKPHDTTSVRSQSTTASLFGSMTLKNFTRTADRDPQVILAREKVARAHEAEAAADRAVLHARARVRDAMEQIKELEEEAKDESMRAKAKRTEASLVGKAARALGRHG</sequence>
<dbReference type="EMBL" id="JACAZF010000002">
    <property type="protein sequence ID" value="KAF7312661.1"/>
    <property type="molecule type" value="Genomic_DNA"/>
</dbReference>
<protein>
    <submittedName>
        <fullName evidence="2">Uncharacterized protein</fullName>
    </submittedName>
</protein>
<evidence type="ECO:0000313" key="2">
    <source>
        <dbReference type="EMBL" id="KAF7312661.1"/>
    </source>
</evidence>
<evidence type="ECO:0000256" key="1">
    <source>
        <dbReference type="SAM" id="MobiDB-lite"/>
    </source>
</evidence>
<feature type="region of interest" description="Disordered" evidence="1">
    <location>
        <begin position="173"/>
        <end position="204"/>
    </location>
</feature>
<feature type="compositionally biased region" description="Pro residues" evidence="1">
    <location>
        <begin position="9"/>
        <end position="19"/>
    </location>
</feature>
<name>A0A8H6WDM8_9AGAR</name>
<evidence type="ECO:0000313" key="3">
    <source>
        <dbReference type="Proteomes" id="UP000636479"/>
    </source>
</evidence>
<gene>
    <name evidence="2" type="ORF">MIND_00280400</name>
</gene>
<feature type="compositionally biased region" description="Basic and acidic residues" evidence="1">
    <location>
        <begin position="178"/>
        <end position="189"/>
    </location>
</feature>
<keyword evidence="3" id="KW-1185">Reference proteome</keyword>
<proteinExistence type="predicted"/>
<dbReference type="AlphaFoldDB" id="A0A8H6WDM8"/>
<accession>A0A8H6WDM8</accession>